<comment type="similarity">
    <text evidence="4 18">Belongs to the eukaryotic ribosomal protein eL6 family.</text>
</comment>
<evidence type="ECO:0000313" key="22">
    <source>
        <dbReference type="EMBL" id="KAK2837848.1"/>
    </source>
</evidence>
<sequence>MALLRGVFIVAGKRTPFGTYGGVLKDHSATDLAEHAAKAALAAGGVAPELINSVIMGNVMQSSADAPYIARHVGLRCGVPIPVPALTVNRLCGSGFQSIINGAHEICLKESEVVLCGGSESMSQAPYAVRNVRFGTKFGADLKLEDTLWAGLTDLHVKIPMGITAENLAEKYQITREECDSYAYQTQQRWKAAQDAGHYTAEIAPIEVKANKGKVPMTQDEHPRPQTKLEQMAKLPPVFKKGGTVTAANASGVSDGAAAVVIASEDALNEHKLTPLARIVAYHVSGCDPSIMGIGPVPAITGALKKAGLTLNDMDLVEVNEAFAPQYLAVAKSLGLDPEKSNVNGGAIAIGHPLGASGARITAHLVHELRRRGGKYASSADAPYIARHVGLRCGVPIPLPALTVNRLCGSDFQSIINSDHRPYKRYIPGCRSFFIAKMAEGDKKSGKKKHGSRNPVLARGIGRYSRSAMYARRAMYKRKTKTTETKIEKKVKTKPQATVVKTVGGDKNGGTRVVKLRKMPRYYPTEDVPRKLKSHGKKPFSQHKRNLRTSITPGTVLILLTGRHRGKRVVFLKQLSSGLLLVTGPLAVNRVPLRRAHQKFVIATSTKIDISGMKIPKTLNDAYFKKKKLRRPRHQEGEIFDTEKEKYQLTEQRKEDQKAVDSQLLPLIKKVPQLKGYLHSSFCLSNGVYPHKLVF</sequence>
<name>A0AA88SLN8_CHASR</name>
<feature type="domain" description="Thiolase N-terminal" evidence="19">
    <location>
        <begin position="7"/>
        <end position="266"/>
    </location>
</feature>
<evidence type="ECO:0000256" key="11">
    <source>
        <dbReference type="ARBA" id="ARBA00022843"/>
    </source>
</evidence>
<evidence type="ECO:0000313" key="23">
    <source>
        <dbReference type="Proteomes" id="UP001187415"/>
    </source>
</evidence>
<evidence type="ECO:0000256" key="2">
    <source>
        <dbReference type="ARBA" id="ARBA00004514"/>
    </source>
</evidence>
<dbReference type="GO" id="GO:0005783">
    <property type="term" value="C:endoplasmic reticulum"/>
    <property type="evidence" value="ECO:0007669"/>
    <property type="project" value="UniProtKB-SubCell"/>
</dbReference>
<dbReference type="NCBIfam" id="TIGR01930">
    <property type="entry name" value="AcCoA-C-Actrans"/>
    <property type="match status" value="1"/>
</dbReference>
<dbReference type="SUPFAM" id="SSF53901">
    <property type="entry name" value="Thiolase-like"/>
    <property type="match status" value="3"/>
</dbReference>
<evidence type="ECO:0000256" key="7">
    <source>
        <dbReference type="ARBA" id="ARBA00022499"/>
    </source>
</evidence>
<keyword evidence="10" id="KW-0256">Endoplasmic reticulum</keyword>
<dbReference type="GO" id="GO:0006412">
    <property type="term" value="P:translation"/>
    <property type="evidence" value="ECO:0007669"/>
    <property type="project" value="InterPro"/>
</dbReference>
<evidence type="ECO:0000259" key="21">
    <source>
        <dbReference type="Pfam" id="PF03868"/>
    </source>
</evidence>
<comment type="subcellular location">
    <subcellularLocation>
        <location evidence="2">Cytoplasm</location>
        <location evidence="2">Cytosol</location>
    </subcellularLocation>
    <subcellularLocation>
        <location evidence="1">Endoplasmic reticulum</location>
    </subcellularLocation>
</comment>
<evidence type="ECO:0000256" key="8">
    <source>
        <dbReference type="ARBA" id="ARBA00022553"/>
    </source>
</evidence>
<evidence type="ECO:0000256" key="13">
    <source>
        <dbReference type="ARBA" id="ARBA00022980"/>
    </source>
</evidence>
<evidence type="ECO:0000256" key="4">
    <source>
        <dbReference type="ARBA" id="ARBA00010592"/>
    </source>
</evidence>
<evidence type="ECO:0000256" key="1">
    <source>
        <dbReference type="ARBA" id="ARBA00004240"/>
    </source>
</evidence>
<dbReference type="Gene3D" id="2.30.30.30">
    <property type="match status" value="1"/>
</dbReference>
<evidence type="ECO:0000259" key="20">
    <source>
        <dbReference type="Pfam" id="PF02803"/>
    </source>
</evidence>
<evidence type="ECO:0000256" key="18">
    <source>
        <dbReference type="RuleBase" id="RU000662"/>
    </source>
</evidence>
<keyword evidence="12" id="KW-0809">Transit peptide</keyword>
<comment type="caution">
    <text evidence="22">The sequence shown here is derived from an EMBL/GenBank/DDBJ whole genome shotgun (WGS) entry which is preliminary data.</text>
</comment>
<dbReference type="GO" id="GO:0003735">
    <property type="term" value="F:structural constituent of ribosome"/>
    <property type="evidence" value="ECO:0007669"/>
    <property type="project" value="InterPro"/>
</dbReference>
<evidence type="ECO:0000256" key="10">
    <source>
        <dbReference type="ARBA" id="ARBA00022824"/>
    </source>
</evidence>
<dbReference type="Proteomes" id="UP001187415">
    <property type="component" value="Unassembled WGS sequence"/>
</dbReference>
<dbReference type="PROSITE" id="PS01170">
    <property type="entry name" value="RIBOSOMAL_L6E"/>
    <property type="match status" value="1"/>
</dbReference>
<dbReference type="GO" id="GO:0005739">
    <property type="term" value="C:mitochondrion"/>
    <property type="evidence" value="ECO:0007669"/>
    <property type="project" value="TreeGrafter"/>
</dbReference>
<dbReference type="PROSITE" id="PS00098">
    <property type="entry name" value="THIOLASE_1"/>
    <property type="match status" value="1"/>
</dbReference>
<comment type="pathway">
    <text evidence="3">Lipid metabolism; fatty acid beta-oxidation.</text>
</comment>
<dbReference type="InterPro" id="IPR002155">
    <property type="entry name" value="Thiolase"/>
</dbReference>
<keyword evidence="7" id="KW-1017">Isopeptide bond</keyword>
<dbReference type="CDD" id="cd00751">
    <property type="entry name" value="thiolase"/>
    <property type="match status" value="1"/>
</dbReference>
<dbReference type="PANTHER" id="PTHR18919">
    <property type="entry name" value="ACETYL-COA C-ACYLTRANSFERASE"/>
    <property type="match status" value="1"/>
</dbReference>
<dbReference type="AlphaFoldDB" id="A0AA88SLN8"/>
<evidence type="ECO:0000256" key="15">
    <source>
        <dbReference type="ARBA" id="ARBA00023315"/>
    </source>
</evidence>
<accession>A0AA88SLN8</accession>
<keyword evidence="9" id="KW-0808">Transferase</keyword>
<keyword evidence="11" id="KW-0832">Ubl conjugation</keyword>
<dbReference type="FunFam" id="2.30.30.30:FF:000020">
    <property type="entry name" value="60S ribosomal protein L6"/>
    <property type="match status" value="1"/>
</dbReference>
<dbReference type="CDD" id="cd13156">
    <property type="entry name" value="KOW_RPL6"/>
    <property type="match status" value="1"/>
</dbReference>
<dbReference type="PROSITE" id="PS00737">
    <property type="entry name" value="THIOLASE_2"/>
    <property type="match status" value="1"/>
</dbReference>
<keyword evidence="8" id="KW-0597">Phosphoprotein</keyword>
<gene>
    <name evidence="22" type="ORF">Q5P01_015060</name>
</gene>
<keyword evidence="13 18" id="KW-0689">Ribosomal protein</keyword>
<evidence type="ECO:0000256" key="9">
    <source>
        <dbReference type="ARBA" id="ARBA00022679"/>
    </source>
</evidence>
<keyword evidence="15" id="KW-0012">Acyltransferase</keyword>
<reference evidence="22" key="1">
    <citation type="submission" date="2023-07" db="EMBL/GenBank/DDBJ databases">
        <title>Chromosome-level Genome Assembly of Striped Snakehead (Channa striata).</title>
        <authorList>
            <person name="Liu H."/>
        </authorList>
    </citation>
    <scope>NUCLEOTIDE SEQUENCE</scope>
    <source>
        <strain evidence="22">Gz</strain>
        <tissue evidence="22">Muscle</tissue>
    </source>
</reference>
<dbReference type="InterPro" id="IPR020615">
    <property type="entry name" value="Thiolase_acyl_enz_int_AS"/>
</dbReference>
<evidence type="ECO:0000256" key="14">
    <source>
        <dbReference type="ARBA" id="ARBA00023274"/>
    </source>
</evidence>
<comment type="similarity">
    <text evidence="5">Belongs to the thiolase-like superfamily. Thiolase family.</text>
</comment>
<dbReference type="InterPro" id="IPR016039">
    <property type="entry name" value="Thiolase-like"/>
</dbReference>
<dbReference type="GO" id="GO:0003985">
    <property type="term" value="F:acetyl-CoA C-acetyltransferase activity"/>
    <property type="evidence" value="ECO:0007669"/>
    <property type="project" value="TreeGrafter"/>
</dbReference>
<protein>
    <recommendedName>
        <fullName evidence="18">60S ribosomal protein L6</fullName>
    </recommendedName>
</protein>
<dbReference type="InterPro" id="IPR020616">
    <property type="entry name" value="Thiolase_N"/>
</dbReference>
<organism evidence="22 23">
    <name type="scientific">Channa striata</name>
    <name type="common">Snakehead murrel</name>
    <name type="synonym">Ophicephalus striatus</name>
    <dbReference type="NCBI Taxonomy" id="64152"/>
    <lineage>
        <taxon>Eukaryota</taxon>
        <taxon>Metazoa</taxon>
        <taxon>Chordata</taxon>
        <taxon>Craniata</taxon>
        <taxon>Vertebrata</taxon>
        <taxon>Euteleostomi</taxon>
        <taxon>Actinopterygii</taxon>
        <taxon>Neopterygii</taxon>
        <taxon>Teleostei</taxon>
        <taxon>Neoteleostei</taxon>
        <taxon>Acanthomorphata</taxon>
        <taxon>Anabantaria</taxon>
        <taxon>Anabantiformes</taxon>
        <taxon>Channoidei</taxon>
        <taxon>Channidae</taxon>
        <taxon>Channa</taxon>
    </lineage>
</organism>
<feature type="domain" description="Thiolase C-terminal" evidence="20">
    <location>
        <begin position="273"/>
        <end position="378"/>
    </location>
</feature>
<evidence type="ECO:0000256" key="3">
    <source>
        <dbReference type="ARBA" id="ARBA00005005"/>
    </source>
</evidence>
<evidence type="ECO:0000259" key="19">
    <source>
        <dbReference type="Pfam" id="PF00108"/>
    </source>
</evidence>
<dbReference type="PANTHER" id="PTHR18919:SF107">
    <property type="entry name" value="ACETYL-COA ACETYLTRANSFERASE, CYTOSOLIC"/>
    <property type="match status" value="1"/>
</dbReference>
<dbReference type="SUPFAM" id="SSF50104">
    <property type="entry name" value="Translation proteins SH3-like domain"/>
    <property type="match status" value="1"/>
</dbReference>
<evidence type="ECO:0000256" key="6">
    <source>
        <dbReference type="ARBA" id="ARBA00022490"/>
    </source>
</evidence>
<evidence type="ECO:0000256" key="16">
    <source>
        <dbReference type="ARBA" id="ARBA00034092"/>
    </source>
</evidence>
<evidence type="ECO:0000256" key="5">
    <source>
        <dbReference type="ARBA" id="ARBA00010982"/>
    </source>
</evidence>
<dbReference type="FunFam" id="3.40.47.10:FF:000010">
    <property type="entry name" value="Acetyl-CoA acetyltransferase (Thiolase)"/>
    <property type="match status" value="1"/>
</dbReference>
<comment type="subunit">
    <text evidence="17">Component of the large ribosomal subunit. May bind IPO9 with low affinity.</text>
</comment>
<keyword evidence="23" id="KW-1185">Reference proteome</keyword>
<dbReference type="GO" id="GO:0006635">
    <property type="term" value="P:fatty acid beta-oxidation"/>
    <property type="evidence" value="ECO:0007669"/>
    <property type="project" value="TreeGrafter"/>
</dbReference>
<feature type="domain" description="Large ribosomal subunit protein uL6 N-terminal" evidence="21">
    <location>
        <begin position="444"/>
        <end position="502"/>
    </location>
</feature>
<dbReference type="EMBL" id="JAUPFM010000011">
    <property type="protein sequence ID" value="KAK2837848.1"/>
    <property type="molecule type" value="Genomic_DNA"/>
</dbReference>
<dbReference type="GO" id="GO:0005829">
    <property type="term" value="C:cytosol"/>
    <property type="evidence" value="ECO:0007669"/>
    <property type="project" value="UniProtKB-SubCell"/>
</dbReference>
<dbReference type="InterPro" id="IPR008991">
    <property type="entry name" value="Translation_prot_SH3-like_sf"/>
</dbReference>
<dbReference type="Pfam" id="PF02803">
    <property type="entry name" value="Thiolase_C"/>
    <property type="match status" value="1"/>
</dbReference>
<evidence type="ECO:0000256" key="12">
    <source>
        <dbReference type="ARBA" id="ARBA00022946"/>
    </source>
</evidence>
<dbReference type="Gene3D" id="3.40.47.10">
    <property type="match status" value="2"/>
</dbReference>
<dbReference type="InterPro" id="IPR041997">
    <property type="entry name" value="Ribosomal_eL6_KOW"/>
</dbReference>
<evidence type="ECO:0000256" key="17">
    <source>
        <dbReference type="ARBA" id="ARBA00046388"/>
    </source>
</evidence>
<dbReference type="Pfam" id="PF00108">
    <property type="entry name" value="Thiolase_N"/>
    <property type="match status" value="1"/>
</dbReference>
<dbReference type="Pfam" id="PF01159">
    <property type="entry name" value="Ribosomal_L6e"/>
    <property type="match status" value="1"/>
</dbReference>
<dbReference type="InterPro" id="IPR000915">
    <property type="entry name" value="60S_ribosomal_eL6"/>
</dbReference>
<keyword evidence="6" id="KW-0963">Cytoplasm</keyword>
<dbReference type="InterPro" id="IPR005568">
    <property type="entry name" value="Ribosomal_uL6_N"/>
</dbReference>
<dbReference type="InterPro" id="IPR014722">
    <property type="entry name" value="Rib_uL2_dom2"/>
</dbReference>
<keyword evidence="14 18" id="KW-0687">Ribonucleoprotein</keyword>
<dbReference type="GO" id="GO:0015934">
    <property type="term" value="C:large ribosomal subunit"/>
    <property type="evidence" value="ECO:0007669"/>
    <property type="project" value="UniProtKB-ARBA"/>
</dbReference>
<proteinExistence type="inferred from homology"/>
<dbReference type="InterPro" id="IPR020613">
    <property type="entry name" value="Thiolase_CS"/>
</dbReference>
<comment type="function">
    <text evidence="16">Component of the large ribosomal subunit. The ribosome is a large ribonucleoprotein complex responsible for the synthesis of proteins in the cell.</text>
</comment>
<dbReference type="InterPro" id="IPR020617">
    <property type="entry name" value="Thiolase_C"/>
</dbReference>
<dbReference type="Pfam" id="PF03868">
    <property type="entry name" value="Ribosomal_L6e_N"/>
    <property type="match status" value="1"/>
</dbReference>
<dbReference type="InterPro" id="IPR049633">
    <property type="entry name" value="Ribosomal_eL6_CS"/>
</dbReference>